<dbReference type="EMBL" id="AMZH03008180">
    <property type="protein sequence ID" value="RRT59506.1"/>
    <property type="molecule type" value="Genomic_DNA"/>
</dbReference>
<evidence type="ECO:0008006" key="5">
    <source>
        <dbReference type="Google" id="ProtNLM"/>
    </source>
</evidence>
<dbReference type="PANTHER" id="PTHR43180:SF50">
    <property type="entry name" value="SHORT CHAIN DEHYDROGENASE"/>
    <property type="match status" value="1"/>
</dbReference>
<dbReference type="GO" id="GO:0016491">
    <property type="term" value="F:oxidoreductase activity"/>
    <property type="evidence" value="ECO:0007669"/>
    <property type="project" value="UniProtKB-KW"/>
</dbReference>
<comment type="similarity">
    <text evidence="1">Belongs to the short-chain dehydrogenases/reductases (SDR) family.</text>
</comment>
<accession>A0A426Z6C9</accession>
<evidence type="ECO:0000256" key="1">
    <source>
        <dbReference type="ARBA" id="ARBA00006484"/>
    </source>
</evidence>
<reference evidence="3 4" key="1">
    <citation type="journal article" date="2014" name="Agronomy (Basel)">
        <title>A Draft Genome Sequence for Ensete ventricosum, the Drought-Tolerant Tree Against Hunger.</title>
        <authorList>
            <person name="Harrison J."/>
            <person name="Moore K.A."/>
            <person name="Paszkiewicz K."/>
            <person name="Jones T."/>
            <person name="Grant M."/>
            <person name="Ambacheew D."/>
            <person name="Muzemil S."/>
            <person name="Studholme D.J."/>
        </authorList>
    </citation>
    <scope>NUCLEOTIDE SEQUENCE [LARGE SCALE GENOMIC DNA]</scope>
</reference>
<gene>
    <name evidence="3" type="ORF">B296_00028018</name>
</gene>
<dbReference type="AlphaFoldDB" id="A0A426Z6C9"/>
<sequence>MCRLEGKVAFITGGAAGAGDATARLFVHHGTKVVIADIRDELDRGRRRSERRRPGRHQLLNVRGKTTTYKDIWREVE</sequence>
<protein>
    <recommendedName>
        <fullName evidence="5">SDR family NAD(P)-dependent oxidoreductase</fullName>
    </recommendedName>
</protein>
<dbReference type="InterPro" id="IPR036291">
    <property type="entry name" value="NAD(P)-bd_dom_sf"/>
</dbReference>
<evidence type="ECO:0000313" key="4">
    <source>
        <dbReference type="Proteomes" id="UP000287651"/>
    </source>
</evidence>
<organism evidence="3 4">
    <name type="scientific">Ensete ventricosum</name>
    <name type="common">Abyssinian banana</name>
    <name type="synonym">Musa ensete</name>
    <dbReference type="NCBI Taxonomy" id="4639"/>
    <lineage>
        <taxon>Eukaryota</taxon>
        <taxon>Viridiplantae</taxon>
        <taxon>Streptophyta</taxon>
        <taxon>Embryophyta</taxon>
        <taxon>Tracheophyta</taxon>
        <taxon>Spermatophyta</taxon>
        <taxon>Magnoliopsida</taxon>
        <taxon>Liliopsida</taxon>
        <taxon>Zingiberales</taxon>
        <taxon>Musaceae</taxon>
        <taxon>Ensete</taxon>
    </lineage>
</organism>
<keyword evidence="2" id="KW-0560">Oxidoreductase</keyword>
<evidence type="ECO:0000256" key="2">
    <source>
        <dbReference type="ARBA" id="ARBA00023002"/>
    </source>
</evidence>
<evidence type="ECO:0000313" key="3">
    <source>
        <dbReference type="EMBL" id="RRT59506.1"/>
    </source>
</evidence>
<dbReference type="SUPFAM" id="SSF51735">
    <property type="entry name" value="NAD(P)-binding Rossmann-fold domains"/>
    <property type="match status" value="1"/>
</dbReference>
<dbReference type="Gene3D" id="3.40.50.720">
    <property type="entry name" value="NAD(P)-binding Rossmann-like Domain"/>
    <property type="match status" value="1"/>
</dbReference>
<name>A0A426Z6C9_ENSVE</name>
<dbReference type="Proteomes" id="UP000287651">
    <property type="component" value="Unassembled WGS sequence"/>
</dbReference>
<proteinExistence type="inferred from homology"/>
<comment type="caution">
    <text evidence="3">The sequence shown here is derived from an EMBL/GenBank/DDBJ whole genome shotgun (WGS) entry which is preliminary data.</text>
</comment>
<dbReference type="PANTHER" id="PTHR43180">
    <property type="entry name" value="3-OXOACYL-(ACYL-CARRIER-PROTEIN) REDUCTASE (AFU_ORTHOLOGUE AFUA_6G11210)"/>
    <property type="match status" value="1"/>
</dbReference>